<evidence type="ECO:0008006" key="3">
    <source>
        <dbReference type="Google" id="ProtNLM"/>
    </source>
</evidence>
<keyword evidence="2" id="KW-1185">Reference proteome</keyword>
<comment type="caution">
    <text evidence="1">The sequence shown here is derived from an EMBL/GenBank/DDBJ whole genome shotgun (WGS) entry which is preliminary data.</text>
</comment>
<sequence length="141" mass="16310">MADLVYPSNASLYYHNELATVVEHGDGYARIDWNPVPIRSSSLRAVYEQVLQLLRTRGLSKVLTDHQMMPPIQPSDQEWLSHNWAPRAVQQAGYRFCAIVQAYDVLSQLSTQNIVRQLESVPLMIRYFEDNESAEKWLLNF</sequence>
<name>A0A4Z0QGT0_9BACT</name>
<gene>
    <name evidence="1" type="ORF">E5K02_04255</name>
</gene>
<dbReference type="RefSeq" id="WP_135392389.1">
    <property type="nucleotide sequence ID" value="NZ_SRMB01000001.1"/>
</dbReference>
<reference evidence="1 2" key="1">
    <citation type="submission" date="2019-04" db="EMBL/GenBank/DDBJ databases">
        <authorList>
            <person name="Feng G."/>
            <person name="Zhang J."/>
            <person name="Zhu H."/>
        </authorList>
    </citation>
    <scope>NUCLEOTIDE SEQUENCE [LARGE SCALE GENOMIC DNA]</scope>
    <source>
        <strain evidence="1 2">9PBR-1</strain>
    </source>
</reference>
<dbReference type="OrthoDB" id="878538at2"/>
<dbReference type="EMBL" id="SRMB01000001">
    <property type="protein sequence ID" value="TGE28686.1"/>
    <property type="molecule type" value="Genomic_DNA"/>
</dbReference>
<evidence type="ECO:0000313" key="2">
    <source>
        <dbReference type="Proteomes" id="UP000298471"/>
    </source>
</evidence>
<dbReference type="AlphaFoldDB" id="A0A4Z0QGT0"/>
<proteinExistence type="predicted"/>
<evidence type="ECO:0000313" key="1">
    <source>
        <dbReference type="EMBL" id="TGE28686.1"/>
    </source>
</evidence>
<protein>
    <recommendedName>
        <fullName evidence="3">STAS/SEC14 domain-containing protein</fullName>
    </recommendedName>
</protein>
<organism evidence="1 2">
    <name type="scientific">Hymenobacter metallicola</name>
    <dbReference type="NCBI Taxonomy" id="2563114"/>
    <lineage>
        <taxon>Bacteria</taxon>
        <taxon>Pseudomonadati</taxon>
        <taxon>Bacteroidota</taxon>
        <taxon>Cytophagia</taxon>
        <taxon>Cytophagales</taxon>
        <taxon>Hymenobacteraceae</taxon>
        <taxon>Hymenobacter</taxon>
    </lineage>
</organism>
<accession>A0A4Z0QGT0</accession>
<dbReference type="Proteomes" id="UP000298471">
    <property type="component" value="Unassembled WGS sequence"/>
</dbReference>